<proteinExistence type="predicted"/>
<protein>
    <submittedName>
        <fullName evidence="1">Uncharacterized protein</fullName>
    </submittedName>
</protein>
<keyword evidence="2" id="KW-1185">Reference proteome</keyword>
<name>A0A562R5F5_9BRAD</name>
<gene>
    <name evidence="1" type="ORF">IQ16_06093</name>
</gene>
<sequence length="57" mass="6334">MVLLAEQRPRPGAFLWTFIWSLPGTLKLRNLSFLGSDQMSARTGGIDAKAVTTPERM</sequence>
<dbReference type="EMBL" id="VLLA01000019">
    <property type="protein sequence ID" value="TWI63784.1"/>
    <property type="molecule type" value="Genomic_DNA"/>
</dbReference>
<comment type="caution">
    <text evidence="1">The sequence shown here is derived from an EMBL/GenBank/DDBJ whole genome shotgun (WGS) entry which is preliminary data.</text>
</comment>
<dbReference type="AlphaFoldDB" id="A0A562R5F5"/>
<evidence type="ECO:0000313" key="1">
    <source>
        <dbReference type="EMBL" id="TWI63784.1"/>
    </source>
</evidence>
<accession>A0A562R5F5</accession>
<evidence type="ECO:0000313" key="2">
    <source>
        <dbReference type="Proteomes" id="UP000316291"/>
    </source>
</evidence>
<dbReference type="Proteomes" id="UP000316291">
    <property type="component" value="Unassembled WGS sequence"/>
</dbReference>
<organism evidence="1 2">
    <name type="scientific">Bradyrhizobium huanghuaihaiense</name>
    <dbReference type="NCBI Taxonomy" id="990078"/>
    <lineage>
        <taxon>Bacteria</taxon>
        <taxon>Pseudomonadati</taxon>
        <taxon>Pseudomonadota</taxon>
        <taxon>Alphaproteobacteria</taxon>
        <taxon>Hyphomicrobiales</taxon>
        <taxon>Nitrobacteraceae</taxon>
        <taxon>Bradyrhizobium</taxon>
    </lineage>
</organism>
<reference evidence="1 2" key="1">
    <citation type="journal article" date="2015" name="Stand. Genomic Sci.">
        <title>Genomic Encyclopedia of Bacterial and Archaeal Type Strains, Phase III: the genomes of soil and plant-associated and newly described type strains.</title>
        <authorList>
            <person name="Whitman W.B."/>
            <person name="Woyke T."/>
            <person name="Klenk H.P."/>
            <person name="Zhou Y."/>
            <person name="Lilburn T.G."/>
            <person name="Beck B.J."/>
            <person name="De Vos P."/>
            <person name="Vandamme P."/>
            <person name="Eisen J.A."/>
            <person name="Garrity G."/>
            <person name="Hugenholtz P."/>
            <person name="Kyrpides N.C."/>
        </authorList>
    </citation>
    <scope>NUCLEOTIDE SEQUENCE [LARGE SCALE GENOMIC DNA]</scope>
    <source>
        <strain evidence="1 2">CGMCC 1.10948</strain>
    </source>
</reference>